<reference evidence="7 8" key="1">
    <citation type="submission" date="2018-07" db="EMBL/GenBank/DDBJ databases">
        <title>Genome sequences of Haloplanus sp. CBA1112.</title>
        <authorList>
            <person name="Kim Y.B."/>
            <person name="Roh S.W."/>
        </authorList>
    </citation>
    <scope>NUCLEOTIDE SEQUENCE [LARGE SCALE GENOMIC DNA]</scope>
    <source>
        <strain evidence="7 8">CBA1112</strain>
    </source>
</reference>
<keyword evidence="4 7" id="KW-0067">ATP-binding</keyword>
<keyword evidence="9" id="KW-1185">Reference proteome</keyword>
<comment type="similarity">
    <text evidence="1">Belongs to the ABC transporter superfamily.</text>
</comment>
<dbReference type="Pfam" id="PF00005">
    <property type="entry name" value="ABC_tran"/>
    <property type="match status" value="1"/>
</dbReference>
<dbReference type="KEGG" id="haj:DU500_05410"/>
<dbReference type="OrthoDB" id="87732at2157"/>
<evidence type="ECO:0000259" key="5">
    <source>
        <dbReference type="PROSITE" id="PS50893"/>
    </source>
</evidence>
<dbReference type="GeneID" id="37286306"/>
<evidence type="ECO:0000313" key="7">
    <source>
        <dbReference type="EMBL" id="AXG09269.1"/>
    </source>
</evidence>
<accession>A0A345EAP7</accession>
<accession>A0A345E151</accession>
<dbReference type="EMBL" id="CP031148">
    <property type="protein sequence ID" value="AXG09269.1"/>
    <property type="molecule type" value="Genomic_DNA"/>
</dbReference>
<dbReference type="GO" id="GO:0005524">
    <property type="term" value="F:ATP binding"/>
    <property type="evidence" value="ECO:0007669"/>
    <property type="project" value="UniProtKB-KW"/>
</dbReference>
<dbReference type="Proteomes" id="UP000253273">
    <property type="component" value="Chromosome"/>
</dbReference>
<proteinExistence type="inferred from homology"/>
<keyword evidence="2" id="KW-0813">Transport</keyword>
<evidence type="ECO:0000256" key="3">
    <source>
        <dbReference type="ARBA" id="ARBA00022741"/>
    </source>
</evidence>
<dbReference type="Proteomes" id="UP000252985">
    <property type="component" value="Chromosome"/>
</dbReference>
<evidence type="ECO:0000313" key="9">
    <source>
        <dbReference type="Proteomes" id="UP000253273"/>
    </source>
</evidence>
<name>A0A345EAP7_9EURY</name>
<dbReference type="GO" id="GO:0016887">
    <property type="term" value="F:ATP hydrolysis activity"/>
    <property type="evidence" value="ECO:0007669"/>
    <property type="project" value="InterPro"/>
</dbReference>
<sequence>MAVIEVQGLTKAYGDTVANDRLDFSIESGEIFGYLGPNGAGKSTTIRQLMGFQAPTEGTATIFGHDVRDDRELRQAKARIGFLPGEPAFAPSVTGAEFLDYQAELKGDTRRDELLDLFTPPLSRPVREYSTGNKQMLAIVQAFMHDPDLLIMDEPTSGLDPLKQEAFHDFLRAERARGTTVFFSSHILGEVRRVCDRVGIIRDGRLVTVENVAELLSRGGKQVHLHTETPLTEADFDLDGVVGFESEGREVRFTFTGDYNALFAALADHRVVDIDIDEPPIEEVFMHFYGDEGER</sequence>
<dbReference type="CDD" id="cd03230">
    <property type="entry name" value="ABC_DR_subfamily_A"/>
    <property type="match status" value="1"/>
</dbReference>
<evidence type="ECO:0000256" key="4">
    <source>
        <dbReference type="ARBA" id="ARBA00022840"/>
    </source>
</evidence>
<dbReference type="InterPro" id="IPR050763">
    <property type="entry name" value="ABC_transporter_ATP-binding"/>
</dbReference>
<protein>
    <submittedName>
        <fullName evidence="7">ABC transporter ATP-binding protein</fullName>
    </submittedName>
</protein>
<dbReference type="InterPro" id="IPR027417">
    <property type="entry name" value="P-loop_NTPase"/>
</dbReference>
<dbReference type="RefSeq" id="WP_114585071.1">
    <property type="nucleotide sequence ID" value="NZ_CP031148.1"/>
</dbReference>
<evidence type="ECO:0000313" key="6">
    <source>
        <dbReference type="EMBL" id="AXG05923.1"/>
    </source>
</evidence>
<evidence type="ECO:0000256" key="2">
    <source>
        <dbReference type="ARBA" id="ARBA00022448"/>
    </source>
</evidence>
<dbReference type="KEGG" id="haq:DU484_04970"/>
<evidence type="ECO:0000313" key="8">
    <source>
        <dbReference type="Proteomes" id="UP000252985"/>
    </source>
</evidence>
<dbReference type="InterPro" id="IPR003593">
    <property type="entry name" value="AAA+_ATPase"/>
</dbReference>
<dbReference type="InterPro" id="IPR003439">
    <property type="entry name" value="ABC_transporter-like_ATP-bd"/>
</dbReference>
<organism evidence="7 8">
    <name type="scientific">Haloplanus rubicundus</name>
    <dbReference type="NCBI Taxonomy" id="1547898"/>
    <lineage>
        <taxon>Archaea</taxon>
        <taxon>Methanobacteriati</taxon>
        <taxon>Methanobacteriota</taxon>
        <taxon>Stenosarchaea group</taxon>
        <taxon>Halobacteria</taxon>
        <taxon>Halobacteriales</taxon>
        <taxon>Haloferacaceae</taxon>
        <taxon>Haloplanus</taxon>
    </lineage>
</organism>
<dbReference type="PANTHER" id="PTHR42711:SF5">
    <property type="entry name" value="ABC TRANSPORTER ATP-BINDING PROTEIN NATA"/>
    <property type="match status" value="1"/>
</dbReference>
<dbReference type="SMART" id="SM00382">
    <property type="entry name" value="AAA"/>
    <property type="match status" value="1"/>
</dbReference>
<evidence type="ECO:0000256" key="1">
    <source>
        <dbReference type="ARBA" id="ARBA00005417"/>
    </source>
</evidence>
<dbReference type="EMBL" id="CP031150">
    <property type="protein sequence ID" value="AXG05923.1"/>
    <property type="molecule type" value="Genomic_DNA"/>
</dbReference>
<dbReference type="AlphaFoldDB" id="A0A345EAP7"/>
<feature type="domain" description="ABC transporter" evidence="5">
    <location>
        <begin position="4"/>
        <end position="228"/>
    </location>
</feature>
<dbReference type="PROSITE" id="PS50893">
    <property type="entry name" value="ABC_TRANSPORTER_2"/>
    <property type="match status" value="1"/>
</dbReference>
<dbReference type="SUPFAM" id="SSF52540">
    <property type="entry name" value="P-loop containing nucleoside triphosphate hydrolases"/>
    <property type="match status" value="1"/>
</dbReference>
<keyword evidence="3" id="KW-0547">Nucleotide-binding</keyword>
<dbReference type="Gene3D" id="3.40.50.300">
    <property type="entry name" value="P-loop containing nucleotide triphosphate hydrolases"/>
    <property type="match status" value="1"/>
</dbReference>
<gene>
    <name evidence="7" type="ORF">DU484_04970</name>
    <name evidence="6" type="ORF">DU500_05410</name>
</gene>
<dbReference type="PANTHER" id="PTHR42711">
    <property type="entry name" value="ABC TRANSPORTER ATP-BINDING PROTEIN"/>
    <property type="match status" value="1"/>
</dbReference>
<reference evidence="6 9" key="2">
    <citation type="submission" date="2018-07" db="EMBL/GenBank/DDBJ databases">
        <title>Genome sequences of Haloplanus sp. CBA1113.</title>
        <authorList>
            <person name="Kim Y.B."/>
            <person name="Roh S.W."/>
        </authorList>
    </citation>
    <scope>NUCLEOTIDE SEQUENCE [LARGE SCALE GENOMIC DNA]</scope>
    <source>
        <strain evidence="6 9">CBA1113</strain>
    </source>
</reference>